<dbReference type="AlphaFoldDB" id="A0A6A1WPT8"/>
<protein>
    <recommendedName>
        <fullName evidence="4">Protein FRA10AC1</fullName>
    </recommendedName>
</protein>
<organism evidence="2 3">
    <name type="scientific">Morella rubra</name>
    <name type="common">Chinese bayberry</name>
    <dbReference type="NCBI Taxonomy" id="262757"/>
    <lineage>
        <taxon>Eukaryota</taxon>
        <taxon>Viridiplantae</taxon>
        <taxon>Streptophyta</taxon>
        <taxon>Embryophyta</taxon>
        <taxon>Tracheophyta</taxon>
        <taxon>Spermatophyta</taxon>
        <taxon>Magnoliopsida</taxon>
        <taxon>eudicotyledons</taxon>
        <taxon>Gunneridae</taxon>
        <taxon>Pentapetalae</taxon>
        <taxon>rosids</taxon>
        <taxon>fabids</taxon>
        <taxon>Fagales</taxon>
        <taxon>Myricaceae</taxon>
        <taxon>Morella</taxon>
    </lineage>
</organism>
<sequence length="101" mass="11547">MTGGSGEVNFSYSEAGENKQALVKLVTCERCAEKLHYKRRKEKEQSENKRKRNRSGSDDETDVEYEGIKERKKGKKASVSTGDQKTDDDDNFDEFLEGMFP</sequence>
<evidence type="ECO:0000313" key="2">
    <source>
        <dbReference type="EMBL" id="KAB1224820.1"/>
    </source>
</evidence>
<evidence type="ECO:0000256" key="1">
    <source>
        <dbReference type="SAM" id="MobiDB-lite"/>
    </source>
</evidence>
<feature type="compositionally biased region" description="Acidic residues" evidence="1">
    <location>
        <begin position="86"/>
        <end position="101"/>
    </location>
</feature>
<dbReference type="OrthoDB" id="197967at2759"/>
<dbReference type="InterPro" id="IPR019129">
    <property type="entry name" value="Folate-sensitive_fs_Fra10Ac1"/>
</dbReference>
<comment type="caution">
    <text evidence="2">The sequence shown here is derived from an EMBL/GenBank/DDBJ whole genome shotgun (WGS) entry which is preliminary data.</text>
</comment>
<accession>A0A6A1WPT8</accession>
<proteinExistence type="predicted"/>
<keyword evidence="3" id="KW-1185">Reference proteome</keyword>
<dbReference type="Proteomes" id="UP000516437">
    <property type="component" value="Chromosome 1"/>
</dbReference>
<dbReference type="EMBL" id="RXIC02000019">
    <property type="protein sequence ID" value="KAB1224820.1"/>
    <property type="molecule type" value="Genomic_DNA"/>
</dbReference>
<gene>
    <name evidence="2" type="ORF">CJ030_MR1G004769</name>
</gene>
<dbReference type="Pfam" id="PF09725">
    <property type="entry name" value="Fra10Ac1"/>
    <property type="match status" value="1"/>
</dbReference>
<evidence type="ECO:0000313" key="3">
    <source>
        <dbReference type="Proteomes" id="UP000516437"/>
    </source>
</evidence>
<name>A0A6A1WPT8_9ROSI</name>
<reference evidence="2 3" key="1">
    <citation type="journal article" date="2019" name="Plant Biotechnol. J.">
        <title>The red bayberry genome and genetic basis of sex determination.</title>
        <authorList>
            <person name="Jia H.M."/>
            <person name="Jia H.J."/>
            <person name="Cai Q.L."/>
            <person name="Wang Y."/>
            <person name="Zhao H.B."/>
            <person name="Yang W.F."/>
            <person name="Wang G.Y."/>
            <person name="Li Y.H."/>
            <person name="Zhan D.L."/>
            <person name="Shen Y.T."/>
            <person name="Niu Q.F."/>
            <person name="Chang L."/>
            <person name="Qiu J."/>
            <person name="Zhao L."/>
            <person name="Xie H.B."/>
            <person name="Fu W.Y."/>
            <person name="Jin J."/>
            <person name="Li X.W."/>
            <person name="Jiao Y."/>
            <person name="Zhou C.C."/>
            <person name="Tu T."/>
            <person name="Chai C.Y."/>
            <person name="Gao J.L."/>
            <person name="Fan L.J."/>
            <person name="van de Weg E."/>
            <person name="Wang J.Y."/>
            <person name="Gao Z.S."/>
        </authorList>
    </citation>
    <scope>NUCLEOTIDE SEQUENCE [LARGE SCALE GENOMIC DNA]</scope>
    <source>
        <tissue evidence="2">Leaves</tissue>
    </source>
</reference>
<evidence type="ECO:0008006" key="4">
    <source>
        <dbReference type="Google" id="ProtNLM"/>
    </source>
</evidence>
<feature type="region of interest" description="Disordered" evidence="1">
    <location>
        <begin position="37"/>
        <end position="101"/>
    </location>
</feature>